<dbReference type="Proteomes" id="UP000320386">
    <property type="component" value="Chromosome"/>
</dbReference>
<keyword evidence="3" id="KW-1185">Reference proteome</keyword>
<dbReference type="GO" id="GO:0022857">
    <property type="term" value="F:transmembrane transporter activity"/>
    <property type="evidence" value="ECO:0007669"/>
    <property type="project" value="TreeGrafter"/>
</dbReference>
<dbReference type="InterPro" id="IPR027417">
    <property type="entry name" value="P-loop_NTPase"/>
</dbReference>
<dbReference type="InterPro" id="IPR015854">
    <property type="entry name" value="ABC_transpr_LolD-like"/>
</dbReference>
<keyword evidence="2" id="KW-0547">Nucleotide-binding</keyword>
<dbReference type="AlphaFoldDB" id="A0A518C0M1"/>
<dbReference type="KEGG" id="mcad:Pan265_26460"/>
<proteinExistence type="predicted"/>
<organism evidence="2 3">
    <name type="scientific">Mucisphaera calidilacus</name>
    <dbReference type="NCBI Taxonomy" id="2527982"/>
    <lineage>
        <taxon>Bacteria</taxon>
        <taxon>Pseudomonadati</taxon>
        <taxon>Planctomycetota</taxon>
        <taxon>Phycisphaerae</taxon>
        <taxon>Phycisphaerales</taxon>
        <taxon>Phycisphaeraceae</taxon>
        <taxon>Mucisphaera</taxon>
    </lineage>
</organism>
<dbReference type="CDD" id="cd00267">
    <property type="entry name" value="ABC_ATPase"/>
    <property type="match status" value="1"/>
</dbReference>
<dbReference type="EMBL" id="CP036280">
    <property type="protein sequence ID" value="QDU72772.1"/>
    <property type="molecule type" value="Genomic_DNA"/>
</dbReference>
<dbReference type="PANTHER" id="PTHR24220">
    <property type="entry name" value="IMPORT ATP-BINDING PROTEIN"/>
    <property type="match status" value="1"/>
</dbReference>
<dbReference type="Pfam" id="PF13191">
    <property type="entry name" value="AAA_16"/>
    <property type="match status" value="1"/>
</dbReference>
<dbReference type="SMART" id="SM00382">
    <property type="entry name" value="AAA"/>
    <property type="match status" value="1"/>
</dbReference>
<dbReference type="GO" id="GO:0005886">
    <property type="term" value="C:plasma membrane"/>
    <property type="evidence" value="ECO:0007669"/>
    <property type="project" value="TreeGrafter"/>
</dbReference>
<accession>A0A518C0M1</accession>
<evidence type="ECO:0000313" key="3">
    <source>
        <dbReference type="Proteomes" id="UP000320386"/>
    </source>
</evidence>
<reference evidence="2 3" key="1">
    <citation type="submission" date="2019-02" db="EMBL/GenBank/DDBJ databases">
        <title>Deep-cultivation of Planctomycetes and their phenomic and genomic characterization uncovers novel biology.</title>
        <authorList>
            <person name="Wiegand S."/>
            <person name="Jogler M."/>
            <person name="Boedeker C."/>
            <person name="Pinto D."/>
            <person name="Vollmers J."/>
            <person name="Rivas-Marin E."/>
            <person name="Kohn T."/>
            <person name="Peeters S.H."/>
            <person name="Heuer A."/>
            <person name="Rast P."/>
            <person name="Oberbeckmann S."/>
            <person name="Bunk B."/>
            <person name="Jeske O."/>
            <person name="Meyerdierks A."/>
            <person name="Storesund J.E."/>
            <person name="Kallscheuer N."/>
            <person name="Luecker S."/>
            <person name="Lage O.M."/>
            <person name="Pohl T."/>
            <person name="Merkel B.J."/>
            <person name="Hornburger P."/>
            <person name="Mueller R.-W."/>
            <person name="Bruemmer F."/>
            <person name="Labrenz M."/>
            <person name="Spormann A.M."/>
            <person name="Op den Camp H."/>
            <person name="Overmann J."/>
            <person name="Amann R."/>
            <person name="Jetten M.S.M."/>
            <person name="Mascher T."/>
            <person name="Medema M.H."/>
            <person name="Devos D.P."/>
            <person name="Kaster A.-K."/>
            <person name="Ovreas L."/>
            <person name="Rohde M."/>
            <person name="Galperin M.Y."/>
            <person name="Jogler C."/>
        </authorList>
    </citation>
    <scope>NUCLEOTIDE SEQUENCE [LARGE SCALE GENOMIC DNA]</scope>
    <source>
        <strain evidence="2 3">Pan265</strain>
    </source>
</reference>
<dbReference type="Gene3D" id="3.40.50.300">
    <property type="entry name" value="P-loop containing nucleotide triphosphate hydrolases"/>
    <property type="match status" value="1"/>
</dbReference>
<gene>
    <name evidence="2" type="primary">phnT</name>
    <name evidence="2" type="ORF">Pan265_26460</name>
</gene>
<dbReference type="InterPro" id="IPR041664">
    <property type="entry name" value="AAA_16"/>
</dbReference>
<dbReference type="InterPro" id="IPR003593">
    <property type="entry name" value="AAA+_ATPase"/>
</dbReference>
<sequence length="229" mass="24906">MINPVTLDLHATVTPTTHDAPAVAHAAALFGLDADQSQPLTLVPPLQLTLRPAQLVFITGPSGTGKSTLLRELTTQLKHHDPDTRHIDLDHLPPWPDRPLAEGLPQPLPDDLNTLTHALSRAGLAEAALLLRTPAQLSVGQRFRLRLAHAIALSQHTPPDTRTLLTADEFAAPLDRTTAANLAKTLHRWSRTTHATLVIATAHDDLLEPLQPDTLVHLTPHHQAEVLTR</sequence>
<feature type="domain" description="AAA+ ATPase" evidence="1">
    <location>
        <begin position="52"/>
        <end position="229"/>
    </location>
</feature>
<name>A0A518C0M1_9BACT</name>
<keyword evidence="2" id="KW-0067">ATP-binding</keyword>
<evidence type="ECO:0000259" key="1">
    <source>
        <dbReference type="SMART" id="SM00382"/>
    </source>
</evidence>
<evidence type="ECO:0000313" key="2">
    <source>
        <dbReference type="EMBL" id="QDU72772.1"/>
    </source>
</evidence>
<dbReference type="SUPFAM" id="SSF52540">
    <property type="entry name" value="P-loop containing nucleoside triphosphate hydrolases"/>
    <property type="match status" value="1"/>
</dbReference>
<protein>
    <submittedName>
        <fullName evidence="2">2-aminoethylphosphonate import ATP-binding protein PhnT</fullName>
    </submittedName>
</protein>
<dbReference type="GO" id="GO:0005524">
    <property type="term" value="F:ATP binding"/>
    <property type="evidence" value="ECO:0007669"/>
    <property type="project" value="UniProtKB-KW"/>
</dbReference>
<dbReference type="RefSeq" id="WP_236254445.1">
    <property type="nucleotide sequence ID" value="NZ_CP036280.1"/>
</dbReference>